<feature type="compositionally biased region" description="Polar residues" evidence="1">
    <location>
        <begin position="52"/>
        <end position="68"/>
    </location>
</feature>
<dbReference type="PANTHER" id="PTHR39697">
    <property type="entry name" value="RICIN B LECTIN DOMAIN-CONTAINING PROTEIN-RELATED"/>
    <property type="match status" value="1"/>
</dbReference>
<dbReference type="OrthoDB" id="4949179at2759"/>
<gene>
    <name evidence="2" type="ORF">E4U60_006286</name>
</gene>
<evidence type="ECO:0000313" key="3">
    <source>
        <dbReference type="Proteomes" id="UP000706124"/>
    </source>
</evidence>
<dbReference type="Proteomes" id="UP000706124">
    <property type="component" value="Unassembled WGS sequence"/>
</dbReference>
<proteinExistence type="predicted"/>
<protein>
    <submittedName>
        <fullName evidence="2">Uncharacterized protein</fullName>
    </submittedName>
</protein>
<sequence length="216" mass="23962">MTIPAVDTLEPLGLEALLQLKTGHRFTSAQSPNNKAMRYHYHGKKHRVEMSSAESTTTGVNTPTSETDSIMDIPNRDATLQSGQRYVLVERQSGSVLIAVGEDAVLQTCENTSAFHSQWHWHWDCVDDDGWMTLRNRITGNYLGASSTFWNPAVKVRPRGDGFTGRLVVTRSCGGRQTLSALYKEGLWRIVGGKAPDQLGLARDGGLEWECIRIES</sequence>
<evidence type="ECO:0000313" key="2">
    <source>
        <dbReference type="EMBL" id="KAG5944047.1"/>
    </source>
</evidence>
<organism evidence="2 3">
    <name type="scientific">Claviceps pazoutovae</name>
    <dbReference type="NCBI Taxonomy" id="1649127"/>
    <lineage>
        <taxon>Eukaryota</taxon>
        <taxon>Fungi</taxon>
        <taxon>Dikarya</taxon>
        <taxon>Ascomycota</taxon>
        <taxon>Pezizomycotina</taxon>
        <taxon>Sordariomycetes</taxon>
        <taxon>Hypocreomycetidae</taxon>
        <taxon>Hypocreales</taxon>
        <taxon>Clavicipitaceae</taxon>
        <taxon>Claviceps</taxon>
    </lineage>
</organism>
<dbReference type="PANTHER" id="PTHR39697:SF1">
    <property type="entry name" value="RICIN B LECTIN DOMAIN-CONTAINING PROTEIN"/>
    <property type="match status" value="1"/>
</dbReference>
<feature type="region of interest" description="Disordered" evidence="1">
    <location>
        <begin position="48"/>
        <end position="68"/>
    </location>
</feature>
<keyword evidence="3" id="KW-1185">Reference proteome</keyword>
<accession>A0A9P7MFV0</accession>
<dbReference type="AlphaFoldDB" id="A0A9P7MFV0"/>
<evidence type="ECO:0000256" key="1">
    <source>
        <dbReference type="SAM" id="MobiDB-lite"/>
    </source>
</evidence>
<name>A0A9P7MFV0_9HYPO</name>
<dbReference type="EMBL" id="SRPO01000060">
    <property type="protein sequence ID" value="KAG5944047.1"/>
    <property type="molecule type" value="Genomic_DNA"/>
</dbReference>
<reference evidence="2 3" key="1">
    <citation type="journal article" date="2020" name="bioRxiv">
        <title>Whole genome comparisons of ergot fungi reveals the divergence and evolution of species within the genus Claviceps are the result of varying mechanisms driving genome evolution and host range expansion.</title>
        <authorList>
            <person name="Wyka S.A."/>
            <person name="Mondo S.J."/>
            <person name="Liu M."/>
            <person name="Dettman J."/>
            <person name="Nalam V."/>
            <person name="Broders K.D."/>
        </authorList>
    </citation>
    <scope>NUCLEOTIDE SEQUENCE [LARGE SCALE GENOMIC DNA]</scope>
    <source>
        <strain evidence="2 3">CCC 1485</strain>
    </source>
</reference>
<comment type="caution">
    <text evidence="2">The sequence shown here is derived from an EMBL/GenBank/DDBJ whole genome shotgun (WGS) entry which is preliminary data.</text>
</comment>